<sequence length="117" mass="13060">MALLVVISSDLAFSLYVYSITQVSSPSSVIGTHPEQNAFKKYRYMKTDPVVTWPGGGRTRGVVRRRSVLCRPGVYPIARNCVSFIPLVACRAELVSLNQWVRALPRMNVTLSRTFPS</sequence>
<feature type="chain" id="PRO_5004841988" description="Secreted protein" evidence="1">
    <location>
        <begin position="20"/>
        <end position="117"/>
    </location>
</feature>
<dbReference type="RefSeq" id="XP_009839793.1">
    <property type="nucleotide sequence ID" value="XM_009841491.1"/>
</dbReference>
<accession>W4FV96</accession>
<reference evidence="2" key="1">
    <citation type="submission" date="2013-12" db="EMBL/GenBank/DDBJ databases">
        <title>The Genome Sequence of Aphanomyces astaci APO3.</title>
        <authorList>
            <consortium name="The Broad Institute Genomics Platform"/>
            <person name="Russ C."/>
            <person name="Tyler B."/>
            <person name="van West P."/>
            <person name="Dieguez-Uribeondo J."/>
            <person name="Young S.K."/>
            <person name="Zeng Q."/>
            <person name="Gargeya S."/>
            <person name="Fitzgerald M."/>
            <person name="Abouelleil A."/>
            <person name="Alvarado L."/>
            <person name="Chapman S.B."/>
            <person name="Gainer-Dewar J."/>
            <person name="Goldberg J."/>
            <person name="Griggs A."/>
            <person name="Gujja S."/>
            <person name="Hansen M."/>
            <person name="Howarth C."/>
            <person name="Imamovic A."/>
            <person name="Ireland A."/>
            <person name="Larimer J."/>
            <person name="McCowan C."/>
            <person name="Murphy C."/>
            <person name="Pearson M."/>
            <person name="Poon T.W."/>
            <person name="Priest M."/>
            <person name="Roberts A."/>
            <person name="Saif S."/>
            <person name="Shea T."/>
            <person name="Sykes S."/>
            <person name="Wortman J."/>
            <person name="Nusbaum C."/>
            <person name="Birren B."/>
        </authorList>
    </citation>
    <scope>NUCLEOTIDE SEQUENCE [LARGE SCALE GENOMIC DNA]</scope>
    <source>
        <strain evidence="2">APO3</strain>
    </source>
</reference>
<name>W4FV96_APHAT</name>
<evidence type="ECO:0000313" key="2">
    <source>
        <dbReference type="EMBL" id="ETV70729.1"/>
    </source>
</evidence>
<dbReference type="VEuPathDB" id="FungiDB:H257_13822"/>
<evidence type="ECO:0008006" key="3">
    <source>
        <dbReference type="Google" id="ProtNLM"/>
    </source>
</evidence>
<dbReference type="AlphaFoldDB" id="W4FV96"/>
<dbReference type="EMBL" id="KI913164">
    <property type="protein sequence ID" value="ETV70729.1"/>
    <property type="molecule type" value="Genomic_DNA"/>
</dbReference>
<gene>
    <name evidence="2" type="ORF">H257_13822</name>
</gene>
<dbReference type="GeneID" id="20815818"/>
<evidence type="ECO:0000256" key="1">
    <source>
        <dbReference type="SAM" id="SignalP"/>
    </source>
</evidence>
<protein>
    <recommendedName>
        <fullName evidence="3">Secreted protein</fullName>
    </recommendedName>
</protein>
<feature type="signal peptide" evidence="1">
    <location>
        <begin position="1"/>
        <end position="19"/>
    </location>
</feature>
<proteinExistence type="predicted"/>
<organism evidence="2">
    <name type="scientific">Aphanomyces astaci</name>
    <name type="common">Crayfish plague agent</name>
    <dbReference type="NCBI Taxonomy" id="112090"/>
    <lineage>
        <taxon>Eukaryota</taxon>
        <taxon>Sar</taxon>
        <taxon>Stramenopiles</taxon>
        <taxon>Oomycota</taxon>
        <taxon>Saprolegniomycetes</taxon>
        <taxon>Saprolegniales</taxon>
        <taxon>Verrucalvaceae</taxon>
        <taxon>Aphanomyces</taxon>
    </lineage>
</organism>
<keyword evidence="1" id="KW-0732">Signal</keyword>